<evidence type="ECO:0000256" key="2">
    <source>
        <dbReference type="SAM" id="Phobius"/>
    </source>
</evidence>
<evidence type="ECO:0000256" key="1">
    <source>
        <dbReference type="SAM" id="MobiDB-lite"/>
    </source>
</evidence>
<feature type="transmembrane region" description="Helical" evidence="2">
    <location>
        <begin position="177"/>
        <end position="198"/>
    </location>
</feature>
<evidence type="ECO:0000313" key="4">
    <source>
        <dbReference type="Proteomes" id="UP000325645"/>
    </source>
</evidence>
<reference evidence="3 4" key="1">
    <citation type="submission" date="2019-09" db="EMBL/GenBank/DDBJ databases">
        <authorList>
            <person name="Chandra G."/>
            <person name="Truman W A."/>
        </authorList>
    </citation>
    <scope>NUCLEOTIDE SEQUENCE [LARGE SCALE GENOMIC DNA]</scope>
    <source>
        <strain evidence="3">PS943</strain>
    </source>
</reference>
<keyword evidence="2" id="KW-1133">Transmembrane helix</keyword>
<organism evidence="3 4">
    <name type="scientific">Pseudomonas fluorescens</name>
    <dbReference type="NCBI Taxonomy" id="294"/>
    <lineage>
        <taxon>Bacteria</taxon>
        <taxon>Pseudomonadati</taxon>
        <taxon>Pseudomonadota</taxon>
        <taxon>Gammaproteobacteria</taxon>
        <taxon>Pseudomonadales</taxon>
        <taxon>Pseudomonadaceae</taxon>
        <taxon>Pseudomonas</taxon>
    </lineage>
</organism>
<sequence>MDPIKNDEGITSNSNEELSDKEKEQSQRQIKPYAYIAGTTDNDNEKVIKIYSKSLSYIVYRTDRAIRIDIDDEHKDAKGIGERHYRLSVNLARIYSWLPEDLSKSESINRLVARAITANAAGFPEDAKQILAQAEDRLVKLKTIQGRLQYTLSALTLVFIVFVISLCNGLSNAPILFNIVLLGSLGGVLSIALGFSSLEIDLDASGEVNCLIGCSRILIAIAASIFSYFAIQTDVAFSFVAKSPENSGFYMIAMVAGFAEMLIPNIMSNLIKEGEEKHKNKPEPT</sequence>
<dbReference type="EMBL" id="CABVJH010000020">
    <property type="protein sequence ID" value="VVQ38479.1"/>
    <property type="molecule type" value="Genomic_DNA"/>
</dbReference>
<feature type="transmembrane region" description="Helical" evidence="2">
    <location>
        <begin position="249"/>
        <end position="271"/>
    </location>
</feature>
<name>A0A5E7WSL3_PSEFL</name>
<proteinExistence type="predicted"/>
<accession>A0A5E7WSL3</accession>
<gene>
    <name evidence="3" type="ORF">PS943_05923</name>
</gene>
<feature type="region of interest" description="Disordered" evidence="1">
    <location>
        <begin position="1"/>
        <end position="29"/>
    </location>
</feature>
<keyword evidence="2" id="KW-0812">Transmembrane</keyword>
<dbReference type="AlphaFoldDB" id="A0A5E7WSL3"/>
<feature type="transmembrane region" description="Helical" evidence="2">
    <location>
        <begin position="210"/>
        <end position="229"/>
    </location>
</feature>
<evidence type="ECO:0000313" key="3">
    <source>
        <dbReference type="EMBL" id="VVQ38479.1"/>
    </source>
</evidence>
<dbReference type="Proteomes" id="UP000325645">
    <property type="component" value="Unassembled WGS sequence"/>
</dbReference>
<feature type="transmembrane region" description="Helical" evidence="2">
    <location>
        <begin position="150"/>
        <end position="171"/>
    </location>
</feature>
<protein>
    <recommendedName>
        <fullName evidence="5">Transmembrane protein</fullName>
    </recommendedName>
</protein>
<keyword evidence="2" id="KW-0472">Membrane</keyword>
<evidence type="ECO:0008006" key="5">
    <source>
        <dbReference type="Google" id="ProtNLM"/>
    </source>
</evidence>